<evidence type="ECO:0000313" key="2">
    <source>
        <dbReference type="EMBL" id="GHB32593.1"/>
    </source>
</evidence>
<evidence type="ECO:0000256" key="1">
    <source>
        <dbReference type="SAM" id="MobiDB-lite"/>
    </source>
</evidence>
<reference evidence="2" key="2">
    <citation type="submission" date="2020-09" db="EMBL/GenBank/DDBJ databases">
        <authorList>
            <person name="Sun Q."/>
            <person name="Kim S."/>
        </authorList>
    </citation>
    <scope>NUCLEOTIDE SEQUENCE</scope>
    <source>
        <strain evidence="2">KCTC 23224</strain>
    </source>
</reference>
<dbReference type="EMBL" id="BMYF01000006">
    <property type="protein sequence ID" value="GHB32593.1"/>
    <property type="molecule type" value="Genomic_DNA"/>
</dbReference>
<protein>
    <submittedName>
        <fullName evidence="2">Uncharacterized protein</fullName>
    </submittedName>
</protein>
<name>A0A8J3CXI6_9BACT</name>
<organism evidence="2 3">
    <name type="scientific">Mongoliitalea lutea</name>
    <dbReference type="NCBI Taxonomy" id="849756"/>
    <lineage>
        <taxon>Bacteria</taxon>
        <taxon>Pseudomonadati</taxon>
        <taxon>Bacteroidota</taxon>
        <taxon>Cytophagia</taxon>
        <taxon>Cytophagales</taxon>
        <taxon>Cyclobacteriaceae</taxon>
        <taxon>Mongoliitalea</taxon>
    </lineage>
</organism>
<proteinExistence type="predicted"/>
<dbReference type="Proteomes" id="UP000642809">
    <property type="component" value="Unassembled WGS sequence"/>
</dbReference>
<feature type="region of interest" description="Disordered" evidence="1">
    <location>
        <begin position="347"/>
        <end position="366"/>
    </location>
</feature>
<evidence type="ECO:0000313" key="3">
    <source>
        <dbReference type="Proteomes" id="UP000642809"/>
    </source>
</evidence>
<gene>
    <name evidence="2" type="ORF">GCM10008106_11770</name>
</gene>
<dbReference type="AlphaFoldDB" id="A0A8J3CXI6"/>
<comment type="caution">
    <text evidence="2">The sequence shown here is derived from an EMBL/GenBank/DDBJ whole genome shotgun (WGS) entry which is preliminary data.</text>
</comment>
<reference evidence="2" key="1">
    <citation type="journal article" date="2014" name="Int. J. Syst. Evol. Microbiol.">
        <title>Complete genome sequence of Corynebacterium casei LMG S-19264T (=DSM 44701T), isolated from a smear-ripened cheese.</title>
        <authorList>
            <consortium name="US DOE Joint Genome Institute (JGI-PGF)"/>
            <person name="Walter F."/>
            <person name="Albersmeier A."/>
            <person name="Kalinowski J."/>
            <person name="Ruckert C."/>
        </authorList>
    </citation>
    <scope>NUCLEOTIDE SEQUENCE</scope>
    <source>
        <strain evidence="2">KCTC 23224</strain>
    </source>
</reference>
<keyword evidence="3" id="KW-1185">Reference proteome</keyword>
<sequence length="428" mass="49090">MIAGCNQVENIEPTVELDNRAIGEVKSIDEGHLIELSAFFASILNKPEVLNEFYGYSKLEGNEGELEFSLRKVFETEFDQIARKSSAIVSHFKEHGGNLRTQSASFDPDFFIKFMKENDLEVLAPYLARNFLLEELDELTISWWTEEMEEEGLKKNPNWKGETPAFKIRLSEDLSFESIMKGLKDKSLEVFMVSDEYAMKNPTIVFGAFEEGLYDRELQLKETGISEANLSYINVVPVLNGIRCDQVLSTDLVRYVIPELRVLDNTQGWPKGNYISLWVAYGAWQAGNTPTLGFNVNNILNEEKINRGDFKWKTDFVKNPLIVHWHESNVSIQLIFAHRRRKHKLSQQVTSVSTNPTTGISTESKQTLTATDTRLFNSNHWFRCQEINGAHRIQSIPSLDIRNGNAIYQFSNSDGRIQWTMEPRLSRL</sequence>
<accession>A0A8J3CXI6</accession>